<dbReference type="PRINTS" id="PR01609">
    <property type="entry name" value="CD36FAMILY"/>
</dbReference>
<name>A0A3M6V131_POCDA</name>
<feature type="transmembrane region" description="Helical" evidence="7">
    <location>
        <begin position="417"/>
        <end position="442"/>
    </location>
</feature>
<evidence type="ECO:0000256" key="7">
    <source>
        <dbReference type="SAM" id="Phobius"/>
    </source>
</evidence>
<evidence type="ECO:0000256" key="1">
    <source>
        <dbReference type="ARBA" id="ARBA00004370"/>
    </source>
</evidence>
<dbReference type="AlphaFoldDB" id="A0A3M6V131"/>
<feature type="transmembrane region" description="Helical" evidence="7">
    <location>
        <begin position="6"/>
        <end position="29"/>
    </location>
</feature>
<dbReference type="GO" id="GO:0005737">
    <property type="term" value="C:cytoplasm"/>
    <property type="evidence" value="ECO:0007669"/>
    <property type="project" value="TreeGrafter"/>
</dbReference>
<keyword evidence="4 7" id="KW-1133">Transmembrane helix</keyword>
<keyword evidence="9" id="KW-1185">Reference proteome</keyword>
<organism evidence="8 9">
    <name type="scientific">Pocillopora damicornis</name>
    <name type="common">Cauliflower coral</name>
    <name type="synonym">Millepora damicornis</name>
    <dbReference type="NCBI Taxonomy" id="46731"/>
    <lineage>
        <taxon>Eukaryota</taxon>
        <taxon>Metazoa</taxon>
        <taxon>Cnidaria</taxon>
        <taxon>Anthozoa</taxon>
        <taxon>Hexacorallia</taxon>
        <taxon>Scleractinia</taxon>
        <taxon>Astrocoeniina</taxon>
        <taxon>Pocilloporidae</taxon>
        <taxon>Pocillopora</taxon>
    </lineage>
</organism>
<comment type="caution">
    <text evidence="8">The sequence shown here is derived from an EMBL/GenBank/DDBJ whole genome shotgun (WGS) entry which is preliminary data.</text>
</comment>
<dbReference type="STRING" id="46731.A0A3M6V131"/>
<evidence type="ECO:0000256" key="5">
    <source>
        <dbReference type="ARBA" id="ARBA00023136"/>
    </source>
</evidence>
<dbReference type="OrthoDB" id="18585at2759"/>
<keyword evidence="3 7" id="KW-0812">Transmembrane</keyword>
<keyword evidence="6" id="KW-0325">Glycoprotein</keyword>
<evidence type="ECO:0000256" key="2">
    <source>
        <dbReference type="ARBA" id="ARBA00010532"/>
    </source>
</evidence>
<dbReference type="PANTHER" id="PTHR11923:SF51">
    <property type="entry name" value="LYSOSOME MEMBRANE PROTEIN 2"/>
    <property type="match status" value="1"/>
</dbReference>
<dbReference type="InterPro" id="IPR002159">
    <property type="entry name" value="CD36_fam"/>
</dbReference>
<comment type="subcellular location">
    <subcellularLocation>
        <location evidence="1">Membrane</location>
    </subcellularLocation>
</comment>
<evidence type="ECO:0000256" key="4">
    <source>
        <dbReference type="ARBA" id="ARBA00022989"/>
    </source>
</evidence>
<gene>
    <name evidence="8" type="ORF">pdam_00018372</name>
</gene>
<dbReference type="PANTHER" id="PTHR11923">
    <property type="entry name" value="SCAVENGER RECEPTOR CLASS B TYPE-1 SR-B1"/>
    <property type="match status" value="1"/>
</dbReference>
<feature type="transmembrane region" description="Helical" evidence="7">
    <location>
        <begin position="1055"/>
        <end position="1084"/>
    </location>
</feature>
<proteinExistence type="inferred from homology"/>
<evidence type="ECO:0000313" key="9">
    <source>
        <dbReference type="Proteomes" id="UP000275408"/>
    </source>
</evidence>
<accession>A0A3M6V131</accession>
<sequence length="1093" mass="121642">MCSKKVAGVALLITGLVLVILGVIIGLLLPNAAQKKIEESVCVNGKDSPGYERWEGPSHYTTRVYYWNITNKDGFLRGEKPQLRQAGPYVYSITSKQIDVKFEGAKVTSKSFEKAEFNKTRTREECPTCGKDDEVLIPLVMNVLFAGLRRQGLNNSHILLQMGQADNQLKLPYPSNPAFGSWINSSPYFASLRKNYCVVEMNGFYTVGGESTVSANLYPNASNGQLKVRGYYTQFPGKKSLKACSTKYAPTENSYEIFISHFRFHVPVKYKEDVEIHEIPMHKYLLDEAAVEVNNVTVFTKGVFDVSRVLGGPIYASLPAFLYGEESLHKDLGLDKPTADKHESLLSIEPISGSVMQLKLRIQLNGILSSDLSPPGTNVTFVKKLIPMSWTEIEATIDADTAKEYSSQVFGSLRMSCGLLVSLPVIGGILVIVGVVLILMAVKKPDSVTKVVGIILLLTGITLIVLGLVIGFVAPNMVLKKVQESICVNSKDSPGYKRLGNPSHFLTKVYYWNITNKMGFFYRGEKPQLSEKGPYVYSMTSKEIDVKFGKGTITSKSFQRAKFNRTLTEKECPTCRESDELTILNVGYLGIMQRVGSAWEFSFAFIPMIMNILFLKLSATTKLNKTSILLEMGKTHNQLPLNSSCYPAFGSWLNSVPKFFPLRKNYTLKEMNGLYGALMDPSKFGPFDNPKLLKRCRSGNITEDCGLALNLLALQKGEGEKLAAIRSVRKILCPNKITSCFPVPCIFCPSFFIILRAVGEFIIELSKYVLWYLDDNNYGLTTTRSQDELSHGYVIKLPLPGHPLGIHVPGPINLDTSEKEVIKAGGNSTLYTCESDEPFSYAAINGKSRVNKDFYPNASSDQLRVRGYGYQYPGVKHLKACSAIYTPAAKKYELFVSTFRMAVPITYKRDVKIDDIPMHRYVISESAVEVNNMTVFTKGVFDVSRVLKAPIYTSLPGFLYGEDSLYGDLGLPVPNEQKYGSYLSIEPISGTAMQLKIRYQLNGKIIANSSLSPYYPETKNVSYEDKMIPILWTEKEASIDAMTSKEFRSKVLGSLQLFCGFFVALPVIGGIFVIIGVVFIVLAVKKTKYERLV</sequence>
<dbReference type="GO" id="GO:0005044">
    <property type="term" value="F:scavenger receptor activity"/>
    <property type="evidence" value="ECO:0007669"/>
    <property type="project" value="TreeGrafter"/>
</dbReference>
<comment type="similarity">
    <text evidence="2">Belongs to the CD36 family.</text>
</comment>
<dbReference type="EMBL" id="RCHS01000339">
    <property type="protein sequence ID" value="RMX59474.1"/>
    <property type="molecule type" value="Genomic_DNA"/>
</dbReference>
<protein>
    <submittedName>
        <fullName evidence="8">Uncharacterized protein</fullName>
    </submittedName>
</protein>
<keyword evidence="5 7" id="KW-0472">Membrane</keyword>
<feature type="transmembrane region" description="Helical" evidence="7">
    <location>
        <begin position="454"/>
        <end position="474"/>
    </location>
</feature>
<reference evidence="8 9" key="1">
    <citation type="journal article" date="2018" name="Sci. Rep.">
        <title>Comparative analysis of the Pocillopora damicornis genome highlights role of immune system in coral evolution.</title>
        <authorList>
            <person name="Cunning R."/>
            <person name="Bay R.A."/>
            <person name="Gillette P."/>
            <person name="Baker A.C."/>
            <person name="Traylor-Knowles N."/>
        </authorList>
    </citation>
    <scope>NUCLEOTIDE SEQUENCE [LARGE SCALE GENOMIC DNA]</scope>
    <source>
        <strain evidence="8">RSMAS</strain>
        <tissue evidence="8">Whole animal</tissue>
    </source>
</reference>
<evidence type="ECO:0000256" key="3">
    <source>
        <dbReference type="ARBA" id="ARBA00022692"/>
    </source>
</evidence>
<evidence type="ECO:0000313" key="8">
    <source>
        <dbReference type="EMBL" id="RMX59474.1"/>
    </source>
</evidence>
<dbReference type="GO" id="GO:0016020">
    <property type="term" value="C:membrane"/>
    <property type="evidence" value="ECO:0007669"/>
    <property type="project" value="UniProtKB-SubCell"/>
</dbReference>
<dbReference type="Pfam" id="PF01130">
    <property type="entry name" value="CD36"/>
    <property type="match status" value="4"/>
</dbReference>
<evidence type="ECO:0000256" key="6">
    <source>
        <dbReference type="ARBA" id="ARBA00023180"/>
    </source>
</evidence>
<dbReference type="Proteomes" id="UP000275408">
    <property type="component" value="Unassembled WGS sequence"/>
</dbReference>